<keyword evidence="4 7" id="KW-0732">Signal</keyword>
<proteinExistence type="inferred from homology"/>
<dbReference type="InterPro" id="IPR029058">
    <property type="entry name" value="AB_hydrolase_fold"/>
</dbReference>
<keyword evidence="2 7" id="KW-0121">Carboxypeptidase</keyword>
<dbReference type="PROSITE" id="PS00131">
    <property type="entry name" value="CARBOXYPEPT_SER_SER"/>
    <property type="match status" value="1"/>
</dbReference>
<evidence type="ECO:0000256" key="7">
    <source>
        <dbReference type="RuleBase" id="RU361156"/>
    </source>
</evidence>
<keyword evidence="3 7" id="KW-0645">Protease</keyword>
<dbReference type="PANTHER" id="PTHR11802:SF3">
    <property type="entry name" value="RETINOID-INDUCIBLE SERINE CARBOXYPEPTIDASE"/>
    <property type="match status" value="1"/>
</dbReference>
<evidence type="ECO:0000313" key="9">
    <source>
        <dbReference type="EMBL" id="CAK0826166.1"/>
    </source>
</evidence>
<evidence type="ECO:0000256" key="2">
    <source>
        <dbReference type="ARBA" id="ARBA00022645"/>
    </source>
</evidence>
<feature type="compositionally biased region" description="Low complexity" evidence="8">
    <location>
        <begin position="444"/>
        <end position="454"/>
    </location>
</feature>
<keyword evidence="5 7" id="KW-0378">Hydrolase</keyword>
<dbReference type="Pfam" id="PF00450">
    <property type="entry name" value="Peptidase_S10"/>
    <property type="match status" value="2"/>
</dbReference>
<evidence type="ECO:0000256" key="8">
    <source>
        <dbReference type="SAM" id="MobiDB-lite"/>
    </source>
</evidence>
<dbReference type="PANTHER" id="PTHR11802">
    <property type="entry name" value="SERINE PROTEASE FAMILY S10 SERINE CARBOXYPEPTIDASE"/>
    <property type="match status" value="1"/>
</dbReference>
<accession>A0ABN9S772</accession>
<evidence type="ECO:0000256" key="1">
    <source>
        <dbReference type="ARBA" id="ARBA00009431"/>
    </source>
</evidence>
<dbReference type="PROSITE" id="PS51257">
    <property type="entry name" value="PROKAR_LIPOPROTEIN"/>
    <property type="match status" value="1"/>
</dbReference>
<comment type="similarity">
    <text evidence="1 7">Belongs to the peptidase S10 family.</text>
</comment>
<feature type="chain" id="PRO_5045003064" description="Carboxypeptidase" evidence="7">
    <location>
        <begin position="24"/>
        <end position="463"/>
    </location>
</feature>
<protein>
    <recommendedName>
        <fullName evidence="7">Carboxypeptidase</fullName>
        <ecNumber evidence="7">3.4.16.-</ecNumber>
    </recommendedName>
</protein>
<dbReference type="EMBL" id="CAUYUJ010009224">
    <property type="protein sequence ID" value="CAK0826166.1"/>
    <property type="molecule type" value="Genomic_DNA"/>
</dbReference>
<comment type="caution">
    <text evidence="9">The sequence shown here is derived from an EMBL/GenBank/DDBJ whole genome shotgun (WGS) entry which is preliminary data.</text>
</comment>
<name>A0ABN9S772_9DINO</name>
<evidence type="ECO:0000256" key="3">
    <source>
        <dbReference type="ARBA" id="ARBA00022670"/>
    </source>
</evidence>
<dbReference type="PRINTS" id="PR00724">
    <property type="entry name" value="CRBOXYPTASEC"/>
</dbReference>
<dbReference type="Gene3D" id="3.40.50.1820">
    <property type="entry name" value="alpha/beta hydrolase"/>
    <property type="match status" value="1"/>
</dbReference>
<organism evidence="9 10">
    <name type="scientific">Prorocentrum cordatum</name>
    <dbReference type="NCBI Taxonomy" id="2364126"/>
    <lineage>
        <taxon>Eukaryota</taxon>
        <taxon>Sar</taxon>
        <taxon>Alveolata</taxon>
        <taxon>Dinophyceae</taxon>
        <taxon>Prorocentrales</taxon>
        <taxon>Prorocentraceae</taxon>
        <taxon>Prorocentrum</taxon>
    </lineage>
</organism>
<dbReference type="Proteomes" id="UP001189429">
    <property type="component" value="Unassembled WGS sequence"/>
</dbReference>
<gene>
    <name evidence="9" type="ORF">PCOR1329_LOCUS26103</name>
</gene>
<dbReference type="SUPFAM" id="SSF53474">
    <property type="entry name" value="alpha/beta-Hydrolases"/>
    <property type="match status" value="1"/>
</dbReference>
<evidence type="ECO:0000256" key="5">
    <source>
        <dbReference type="ARBA" id="ARBA00022801"/>
    </source>
</evidence>
<keyword evidence="6" id="KW-0325">Glycoprotein</keyword>
<evidence type="ECO:0000313" key="10">
    <source>
        <dbReference type="Proteomes" id="UP001189429"/>
    </source>
</evidence>
<keyword evidence="10" id="KW-1185">Reference proteome</keyword>
<evidence type="ECO:0000256" key="6">
    <source>
        <dbReference type="ARBA" id="ARBA00023180"/>
    </source>
</evidence>
<dbReference type="InterPro" id="IPR001563">
    <property type="entry name" value="Peptidase_S10"/>
</dbReference>
<dbReference type="EC" id="3.4.16.-" evidence="7"/>
<feature type="signal peptide" evidence="7">
    <location>
        <begin position="1"/>
        <end position="23"/>
    </location>
</feature>
<evidence type="ECO:0000256" key="4">
    <source>
        <dbReference type="ARBA" id="ARBA00022729"/>
    </source>
</evidence>
<sequence length="463" mass="50399">MPRARCPWLVAAALAACAALASARLRKEDDSHVDTLSSVHPTELPCLNPAKRAKVDFPPSLLLGGGAKPVMYSGYVNVTEQDFLFYWFAEAQSGAGPDAPLIVWSNGGPGCSAMEGMTTEHGPLILFGVRDEGGTFPGKLSENPYSWNRNAHVLYVDQPRYVGYSCGTGPSVTSSEGVGKDFVAFLRGWTRLFPEHSRRDLILASESYGGRYVAAWYAAMAEYNSRASDEERLTTTGIILGNGFVDEAAQGYSFTEFARRQGLIPAHSAPTSSKQAREMIAKNLGYQPNYYDYRLREKECCGCSSYNYKTWGDWLLREDVAKALNVCGDAGTKAFGGCAAGCISLPDFDKDSSFDAKEAMSQALEDGVKVTLYYGMQDTACNYVGGYALAASLRRAGVADGESCVLLELQSPSRWTGRVTWCPSTTRRRPPLPSARCCRPPPALTARSRATPRTSRARARCSR</sequence>
<feature type="region of interest" description="Disordered" evidence="8">
    <location>
        <begin position="442"/>
        <end position="463"/>
    </location>
</feature>
<reference evidence="9" key="1">
    <citation type="submission" date="2023-10" db="EMBL/GenBank/DDBJ databases">
        <authorList>
            <person name="Chen Y."/>
            <person name="Shah S."/>
            <person name="Dougan E. K."/>
            <person name="Thang M."/>
            <person name="Chan C."/>
        </authorList>
    </citation>
    <scope>NUCLEOTIDE SEQUENCE [LARGE SCALE GENOMIC DNA]</scope>
</reference>
<dbReference type="InterPro" id="IPR018202">
    <property type="entry name" value="Ser_caboxypep_ser_AS"/>
</dbReference>